<protein>
    <submittedName>
        <fullName evidence="2">Uncharacterized protein</fullName>
    </submittedName>
</protein>
<name>A0A9P1E3P2_CUSEU</name>
<feature type="transmembrane region" description="Helical" evidence="1">
    <location>
        <begin position="40"/>
        <end position="68"/>
    </location>
</feature>
<dbReference type="AlphaFoldDB" id="A0A9P1E3P2"/>
<proteinExistence type="predicted"/>
<keyword evidence="1" id="KW-0812">Transmembrane</keyword>
<dbReference type="Proteomes" id="UP001152484">
    <property type="component" value="Unassembled WGS sequence"/>
</dbReference>
<keyword evidence="1" id="KW-1133">Transmembrane helix</keyword>
<keyword evidence="1" id="KW-0472">Membrane</keyword>
<keyword evidence="3" id="KW-1185">Reference proteome</keyword>
<reference evidence="2" key="1">
    <citation type="submission" date="2022-07" db="EMBL/GenBank/DDBJ databases">
        <authorList>
            <person name="Macas J."/>
            <person name="Novak P."/>
            <person name="Neumann P."/>
        </authorList>
    </citation>
    <scope>NUCLEOTIDE SEQUENCE</scope>
</reference>
<organism evidence="2 3">
    <name type="scientific">Cuscuta europaea</name>
    <name type="common">European dodder</name>
    <dbReference type="NCBI Taxonomy" id="41803"/>
    <lineage>
        <taxon>Eukaryota</taxon>
        <taxon>Viridiplantae</taxon>
        <taxon>Streptophyta</taxon>
        <taxon>Embryophyta</taxon>
        <taxon>Tracheophyta</taxon>
        <taxon>Spermatophyta</taxon>
        <taxon>Magnoliopsida</taxon>
        <taxon>eudicotyledons</taxon>
        <taxon>Gunneridae</taxon>
        <taxon>Pentapetalae</taxon>
        <taxon>asterids</taxon>
        <taxon>lamiids</taxon>
        <taxon>Solanales</taxon>
        <taxon>Convolvulaceae</taxon>
        <taxon>Cuscuteae</taxon>
        <taxon>Cuscuta</taxon>
        <taxon>Cuscuta subgen. Cuscuta</taxon>
    </lineage>
</organism>
<comment type="caution">
    <text evidence="2">The sequence shown here is derived from an EMBL/GenBank/DDBJ whole genome shotgun (WGS) entry which is preliminary data.</text>
</comment>
<evidence type="ECO:0000313" key="2">
    <source>
        <dbReference type="EMBL" id="CAH9076525.1"/>
    </source>
</evidence>
<gene>
    <name evidence="2" type="ORF">CEURO_LOCUS5867</name>
</gene>
<sequence length="69" mass="8189">MGNEQTRRGEVPSKEEDRSVVRPLLNCRLGAIEEFEFGRFISYLIFLSYFRIMFYVALFLLMSLALYLQ</sequence>
<accession>A0A9P1E3P2</accession>
<dbReference type="EMBL" id="CAMAPE010000010">
    <property type="protein sequence ID" value="CAH9076525.1"/>
    <property type="molecule type" value="Genomic_DNA"/>
</dbReference>
<evidence type="ECO:0000256" key="1">
    <source>
        <dbReference type="SAM" id="Phobius"/>
    </source>
</evidence>
<evidence type="ECO:0000313" key="3">
    <source>
        <dbReference type="Proteomes" id="UP001152484"/>
    </source>
</evidence>